<feature type="domain" description="EGF-like" evidence="14">
    <location>
        <begin position="1016"/>
        <end position="1054"/>
    </location>
</feature>
<dbReference type="Gene3D" id="2.60.120.200">
    <property type="match status" value="3"/>
</dbReference>
<feature type="disulfide bond" evidence="10">
    <location>
        <begin position="560"/>
        <end position="572"/>
    </location>
</feature>
<evidence type="ECO:0000313" key="19">
    <source>
        <dbReference type="Proteomes" id="UP000186922"/>
    </source>
</evidence>
<feature type="domain" description="Laminin G" evidence="13">
    <location>
        <begin position="1088"/>
        <end position="1269"/>
    </location>
</feature>
<feature type="domain" description="Kazal-like" evidence="17">
    <location>
        <begin position="223"/>
        <end position="277"/>
    </location>
</feature>
<dbReference type="PROSITE" id="PS50027">
    <property type="entry name" value="EGF_LAM_2"/>
    <property type="match status" value="2"/>
</dbReference>
<dbReference type="InterPro" id="IPR008993">
    <property type="entry name" value="TIMP-like_OB-fold"/>
</dbReference>
<evidence type="ECO:0000256" key="4">
    <source>
        <dbReference type="ARBA" id="ARBA00022729"/>
    </source>
</evidence>
<dbReference type="Pfam" id="PF03146">
    <property type="entry name" value="NtA"/>
    <property type="match status" value="1"/>
</dbReference>
<dbReference type="CDD" id="cd00110">
    <property type="entry name" value="LamG"/>
    <property type="match status" value="3"/>
</dbReference>
<dbReference type="SUPFAM" id="SSF50242">
    <property type="entry name" value="TIMP-like"/>
    <property type="match status" value="1"/>
</dbReference>
<feature type="domain" description="EGF-like" evidence="14">
    <location>
        <begin position="193"/>
        <end position="227"/>
    </location>
</feature>
<dbReference type="PRINTS" id="PR00011">
    <property type="entry name" value="EGFLAMININ"/>
</dbReference>
<dbReference type="FunFam" id="2.10.25.10:FF:000012">
    <property type="entry name" value="Delta-like protein"/>
    <property type="match status" value="1"/>
</dbReference>
<dbReference type="CDD" id="cd00104">
    <property type="entry name" value="KAZAL_FS"/>
    <property type="match status" value="3"/>
</dbReference>
<feature type="disulfide bond" evidence="10">
    <location>
        <begin position="581"/>
        <end position="590"/>
    </location>
</feature>
<evidence type="ECO:0000256" key="2">
    <source>
        <dbReference type="ARBA" id="ARBA00022525"/>
    </source>
</evidence>
<feature type="domain" description="Laminin G" evidence="13">
    <location>
        <begin position="837"/>
        <end position="1015"/>
    </location>
</feature>
<dbReference type="SMART" id="SM00181">
    <property type="entry name" value="EGF"/>
    <property type="match status" value="5"/>
</dbReference>
<evidence type="ECO:0008006" key="20">
    <source>
        <dbReference type="Google" id="ProtNLM"/>
    </source>
</evidence>
<evidence type="ECO:0000256" key="3">
    <source>
        <dbReference type="ARBA" id="ARBA00022536"/>
    </source>
</evidence>
<evidence type="ECO:0000259" key="17">
    <source>
        <dbReference type="PROSITE" id="PS51465"/>
    </source>
</evidence>
<protein>
    <recommendedName>
        <fullName evidence="20">Agrin</fullName>
    </recommendedName>
</protein>
<dbReference type="OrthoDB" id="88467at2759"/>
<gene>
    <name evidence="18" type="primary">RvY_09170-1</name>
    <name evidence="18" type="synonym">RvY_09170.1</name>
    <name evidence="18" type="ORF">RvY_09170</name>
</gene>
<dbReference type="InterPro" id="IPR036058">
    <property type="entry name" value="Kazal_dom_sf"/>
</dbReference>
<feature type="domain" description="EGF-like" evidence="14">
    <location>
        <begin position="796"/>
        <end position="832"/>
    </location>
</feature>
<keyword evidence="4 12" id="KW-0732">Signal</keyword>
<dbReference type="GO" id="GO:0043236">
    <property type="term" value="F:laminin binding"/>
    <property type="evidence" value="ECO:0007669"/>
    <property type="project" value="InterPro"/>
</dbReference>
<feature type="domain" description="Laminin G" evidence="13">
    <location>
        <begin position="1316"/>
        <end position="1493"/>
    </location>
</feature>
<dbReference type="FunFam" id="2.10.25.10:FF:000074">
    <property type="entry name" value="Laminin subunit alpha"/>
    <property type="match status" value="1"/>
</dbReference>
<comment type="subcellular location">
    <subcellularLocation>
        <location evidence="1">Secreted</location>
    </subcellularLocation>
</comment>
<feature type="compositionally biased region" description="Acidic residues" evidence="11">
    <location>
        <begin position="361"/>
        <end position="376"/>
    </location>
</feature>
<dbReference type="Gene3D" id="2.10.25.10">
    <property type="entry name" value="Laminin"/>
    <property type="match status" value="5"/>
</dbReference>
<feature type="domain" description="EGF-like" evidence="14">
    <location>
        <begin position="1265"/>
        <end position="1303"/>
    </location>
</feature>
<keyword evidence="2" id="KW-0964">Secreted</keyword>
<dbReference type="Proteomes" id="UP000186922">
    <property type="component" value="Unassembled WGS sequence"/>
</dbReference>
<dbReference type="Pfam" id="PF00053">
    <property type="entry name" value="EGF_laminin"/>
    <property type="match status" value="2"/>
</dbReference>
<feature type="disulfide bond" evidence="10">
    <location>
        <begin position="562"/>
        <end position="579"/>
    </location>
</feature>
<dbReference type="SMART" id="SM00282">
    <property type="entry name" value="LamG"/>
    <property type="match status" value="3"/>
</dbReference>
<dbReference type="EMBL" id="BDGG01000004">
    <property type="protein sequence ID" value="GAU97955.1"/>
    <property type="molecule type" value="Genomic_DNA"/>
</dbReference>
<feature type="region of interest" description="Disordered" evidence="11">
    <location>
        <begin position="361"/>
        <end position="382"/>
    </location>
</feature>
<dbReference type="SMART" id="SM00274">
    <property type="entry name" value="FOLN"/>
    <property type="match status" value="4"/>
</dbReference>
<dbReference type="InterPro" id="IPR000742">
    <property type="entry name" value="EGF"/>
</dbReference>
<feature type="domain" description="Laminin EGF-like" evidence="15">
    <location>
        <begin position="560"/>
        <end position="612"/>
    </location>
</feature>
<dbReference type="PROSITE" id="PS00022">
    <property type="entry name" value="EGF_1"/>
    <property type="match status" value="3"/>
</dbReference>
<dbReference type="InterPro" id="IPR050372">
    <property type="entry name" value="Neurexin-related_CASP"/>
</dbReference>
<dbReference type="GO" id="GO:0005886">
    <property type="term" value="C:plasma membrane"/>
    <property type="evidence" value="ECO:0007669"/>
    <property type="project" value="GOC"/>
</dbReference>
<evidence type="ECO:0000256" key="11">
    <source>
        <dbReference type="SAM" id="MobiDB-lite"/>
    </source>
</evidence>
<dbReference type="FunFam" id="2.10.25.10:FF:000095">
    <property type="entry name" value="Notch, isoform B"/>
    <property type="match status" value="1"/>
</dbReference>
<dbReference type="SMART" id="SM00280">
    <property type="entry name" value="KAZAL"/>
    <property type="match status" value="4"/>
</dbReference>
<dbReference type="InterPro" id="IPR004850">
    <property type="entry name" value="NtA_dom"/>
</dbReference>
<evidence type="ECO:0000259" key="15">
    <source>
        <dbReference type="PROSITE" id="PS50027"/>
    </source>
</evidence>
<dbReference type="PROSITE" id="PS51121">
    <property type="entry name" value="NTA"/>
    <property type="match status" value="1"/>
</dbReference>
<feature type="domain" description="NtA" evidence="16">
    <location>
        <begin position="33"/>
        <end position="161"/>
    </location>
</feature>
<reference evidence="18 19" key="1">
    <citation type="journal article" date="2016" name="Nat. Commun.">
        <title>Extremotolerant tardigrade genome and improved radiotolerance of human cultured cells by tardigrade-unique protein.</title>
        <authorList>
            <person name="Hashimoto T."/>
            <person name="Horikawa D.D."/>
            <person name="Saito Y."/>
            <person name="Kuwahara H."/>
            <person name="Kozuka-Hata H."/>
            <person name="Shin-I T."/>
            <person name="Minakuchi Y."/>
            <person name="Ohishi K."/>
            <person name="Motoyama A."/>
            <person name="Aizu T."/>
            <person name="Enomoto A."/>
            <person name="Kondo K."/>
            <person name="Tanaka S."/>
            <person name="Hara Y."/>
            <person name="Koshikawa S."/>
            <person name="Sagara H."/>
            <person name="Miura T."/>
            <person name="Yokobori S."/>
            <person name="Miyagawa K."/>
            <person name="Suzuki Y."/>
            <person name="Kubo T."/>
            <person name="Oyama M."/>
            <person name="Kohara Y."/>
            <person name="Fujiyama A."/>
            <person name="Arakawa K."/>
            <person name="Katayama T."/>
            <person name="Toyoda A."/>
            <person name="Kunieda T."/>
        </authorList>
    </citation>
    <scope>NUCLEOTIDE SEQUENCE [LARGE SCALE GENOMIC DNA]</scope>
    <source>
        <strain evidence="18 19">YOKOZUNA-1</strain>
    </source>
</reference>
<dbReference type="SMART" id="SM00179">
    <property type="entry name" value="EGF_CA"/>
    <property type="match status" value="3"/>
</dbReference>
<feature type="signal peptide" evidence="12">
    <location>
        <begin position="1"/>
        <end position="26"/>
    </location>
</feature>
<evidence type="ECO:0000256" key="6">
    <source>
        <dbReference type="ARBA" id="ARBA00022782"/>
    </source>
</evidence>
<dbReference type="Gene3D" id="2.40.50.120">
    <property type="match status" value="1"/>
</dbReference>
<dbReference type="InterPro" id="IPR001791">
    <property type="entry name" value="Laminin_G"/>
</dbReference>
<dbReference type="GO" id="GO:0043113">
    <property type="term" value="P:receptor clustering"/>
    <property type="evidence" value="ECO:0007669"/>
    <property type="project" value="InterPro"/>
</dbReference>
<evidence type="ECO:0000256" key="8">
    <source>
        <dbReference type="ARBA" id="ARBA00023180"/>
    </source>
</evidence>
<keyword evidence="7 9" id="KW-1015">Disulfide bond</keyword>
<comment type="caution">
    <text evidence="18">The sequence shown here is derived from an EMBL/GenBank/DDBJ whole genome shotgun (WGS) entry which is preliminary data.</text>
</comment>
<feature type="disulfide bond" evidence="9">
    <location>
        <begin position="1044"/>
        <end position="1053"/>
    </location>
</feature>
<dbReference type="PROSITE" id="PS01186">
    <property type="entry name" value="EGF_2"/>
    <property type="match status" value="1"/>
</dbReference>
<evidence type="ECO:0000256" key="1">
    <source>
        <dbReference type="ARBA" id="ARBA00004613"/>
    </source>
</evidence>
<evidence type="ECO:0000259" key="14">
    <source>
        <dbReference type="PROSITE" id="PS50026"/>
    </source>
</evidence>
<evidence type="ECO:0000256" key="7">
    <source>
        <dbReference type="ARBA" id="ARBA00023157"/>
    </source>
</evidence>
<dbReference type="STRING" id="947166.A0A1D1VAW6"/>
<dbReference type="SUPFAM" id="SSF49899">
    <property type="entry name" value="Concanavalin A-like lectins/glucanases"/>
    <property type="match status" value="3"/>
</dbReference>
<dbReference type="Pfam" id="PF07648">
    <property type="entry name" value="Kazal_2"/>
    <property type="match status" value="3"/>
</dbReference>
<proteinExistence type="predicted"/>
<dbReference type="FunFam" id="3.30.60.30:FF:000024">
    <property type="entry name" value="Transmembrane agrin"/>
    <property type="match status" value="1"/>
</dbReference>
<feature type="domain" description="Kazal-like" evidence="17">
    <location>
        <begin position="694"/>
        <end position="742"/>
    </location>
</feature>
<evidence type="ECO:0000256" key="5">
    <source>
        <dbReference type="ARBA" id="ARBA00022737"/>
    </source>
</evidence>
<dbReference type="SMART" id="SM00180">
    <property type="entry name" value="EGF_Lam"/>
    <property type="match status" value="2"/>
</dbReference>
<accession>A0A1D1VAW6</accession>
<comment type="caution">
    <text evidence="9">Lacks conserved residue(s) required for the propagation of feature annotation.</text>
</comment>
<feature type="disulfide bond" evidence="10">
    <location>
        <begin position="613"/>
        <end position="625"/>
    </location>
</feature>
<feature type="domain" description="Laminin EGF-like" evidence="15">
    <location>
        <begin position="613"/>
        <end position="660"/>
    </location>
</feature>
<sequence length="1501" mass="162736">MPRSSSKSFVSLLLLLGNLFFLSVDAYLNIDACELEESWYNREKFADVIITGTVLSLSPSKGSLESAKQVLFYRGQVAVKRVVKGEPALISSSSVILVENFGDPGICDGNVAKRDTKIFLLKKNISTGNYRLNSSIIRLTLKNLDRVSAFARGNAIINSRSPIPETPCERLFCGPNFTCRISETSGKASCKEKEDPCRSHNPCKYGAKCVGNYMTGQSQCICPTTCSSFLGSEPELSDSKFVCGNDFVTYESACHLRLASCKEQRPIYVESAGVCGGCSRKQCDFYASCEVDLLGVPRCVCPSTCPHNNKPVCGVDGVTYQNDCHLRRAACEQQRFVVIAAPVPCESIPSNLPAASLLEYEEDDDDEKEGLEEDDRDGPGQTVLDLSQTSCDQMLCQEFGGVCSTIDKRMQCLCKFDCSASKDAVKCGKLQSDGSKRLYPNECSLRKHACQQLTKIITLPLDQCKDLDSLPCNGALPLRNNITGQDLQCGDDIRSEKCPPGSFCHKSISATYAKCCPQGSVSLGDCATSRHGCCPDGVTEAHGKDGYGCKKAYSEISGPCDCNKIGSLSSKCDEETNQCKCKPGVGGPRCDRCQPGMWGLNKSAPALKGCTPCSCSKFGSVRPDCEQMTGRCVCKPGIVGMKCDTCADDRLVLQAGGCVSAENHSLHPSSCGELICNFGAVCVQKNGQAEAQCACDMNCDGKASQHVCGTDNSTYTSICQLRLHACNFQKDITIAHSGICGEDVKGYGTVEPFLISGPQSDMDSNPNDSNVLPWESDEVPAKRQKEDVNLKTKAAEKSYCDRKPCFNGGTCIETDQSIECRCPPGFRGLHCKEEMLTTIPSFSGQSYYELRPMKSKSIDVIEIDLMPYSLDGILMYNGQKPDGSGDFISLTLRNGFVEFRYDLGDGPALVRTTAPVTLEKRHRVVARRYNQDALLKLDNHPEISGRSPGSRNFLDIEDNLFVGSVPSQHELVYDKLGCKTGFVGCVYSMKIGKRYLGLTDPDVNDIVAAFEIGECGKNACLSSPCLNGGTCEAVAKGIHYHCICGKGLSGKNCEVRQSRTEARAISATEARSSACTNCSQELTVVPSPPLADFSGNSYLTLPAITDGNPALMIEMWLLTRSSHGLLLYAGQRPGSSGGDFVCLKLSNLRYELLFDLGDGPVNVTYPDQVQLSVWHSIKVLRHGKRASLQVNDFPLVSGESQGSLAELNVGTQTFIGGVKHPSLLSRFAEAHHYFQGAIQMIQINSKKWTNLIHDAVESHKIGEYVGAPCHDKTVHCHNGGLCIPRLETHICKCLPAYKGQDCSEESRLPSRTLAQPKAVHFDGHTFLQYPNLVSHSTTSQDQNTYTLRLKTSALDGLLLWQSSGKATTGTYFALAVVHGHVEMSCSLGKGTESLVIRSKNFVSDGKWHSIGVERKKHTGSLAVDGEKHTKALTHGPTALHTDGKLYIGGFADVPNGFAASYYQGFRGCLTDVVVSHDHLLALSANQTFGLKSCSADPTEKD</sequence>
<dbReference type="SUPFAM" id="SSF100895">
    <property type="entry name" value="Kazal-type serine protease inhibitors"/>
    <property type="match status" value="3"/>
</dbReference>
<dbReference type="Pfam" id="PF00054">
    <property type="entry name" value="Laminin_G_1"/>
    <property type="match status" value="3"/>
</dbReference>
<dbReference type="PROSITE" id="PS01248">
    <property type="entry name" value="EGF_LAM_1"/>
    <property type="match status" value="1"/>
</dbReference>
<feature type="disulfide bond" evidence="9">
    <location>
        <begin position="822"/>
        <end position="831"/>
    </location>
</feature>
<dbReference type="PANTHER" id="PTHR15036:SF85">
    <property type="entry name" value="SP2353, ISOFORM A"/>
    <property type="match status" value="1"/>
</dbReference>
<dbReference type="PROSITE" id="PS51465">
    <property type="entry name" value="KAZAL_2"/>
    <property type="match status" value="3"/>
</dbReference>
<dbReference type="GO" id="GO:0005509">
    <property type="term" value="F:calcium ion binding"/>
    <property type="evidence" value="ECO:0007669"/>
    <property type="project" value="InterPro"/>
</dbReference>
<keyword evidence="5" id="KW-0677">Repeat</keyword>
<dbReference type="SUPFAM" id="SSF57196">
    <property type="entry name" value="EGF/Laminin"/>
    <property type="match status" value="2"/>
</dbReference>
<dbReference type="Pfam" id="PF00008">
    <property type="entry name" value="EGF"/>
    <property type="match status" value="2"/>
</dbReference>
<dbReference type="GO" id="GO:0030154">
    <property type="term" value="P:cell differentiation"/>
    <property type="evidence" value="ECO:0007669"/>
    <property type="project" value="UniProtKB-KW"/>
</dbReference>
<dbReference type="Gene3D" id="3.30.60.30">
    <property type="match status" value="3"/>
</dbReference>
<dbReference type="InterPro" id="IPR013320">
    <property type="entry name" value="ConA-like_dom_sf"/>
</dbReference>
<keyword evidence="6" id="KW-0221">Differentiation</keyword>
<dbReference type="InterPro" id="IPR002049">
    <property type="entry name" value="LE_dom"/>
</dbReference>
<feature type="domain" description="Kazal-like" evidence="17">
    <location>
        <begin position="293"/>
        <end position="347"/>
    </location>
</feature>
<keyword evidence="10" id="KW-0424">Laminin EGF-like domain</keyword>
<dbReference type="FunFam" id="2.10.25.10:FF:000094">
    <property type="entry name" value="Laminin subunit alpha-2"/>
    <property type="match status" value="1"/>
</dbReference>
<evidence type="ECO:0000259" key="16">
    <source>
        <dbReference type="PROSITE" id="PS51121"/>
    </source>
</evidence>
<evidence type="ECO:0000256" key="9">
    <source>
        <dbReference type="PROSITE-ProRule" id="PRU00076"/>
    </source>
</evidence>
<keyword evidence="8" id="KW-0325">Glycoprotein</keyword>
<feature type="chain" id="PRO_5008898225" description="Agrin" evidence="12">
    <location>
        <begin position="27"/>
        <end position="1501"/>
    </location>
</feature>
<dbReference type="PROSITE" id="PS50025">
    <property type="entry name" value="LAM_G_DOMAIN"/>
    <property type="match status" value="3"/>
</dbReference>
<feature type="disulfide bond" evidence="9">
    <location>
        <begin position="1293"/>
        <end position="1302"/>
    </location>
</feature>
<organism evidence="18 19">
    <name type="scientific">Ramazzottius varieornatus</name>
    <name type="common">Water bear</name>
    <name type="synonym">Tardigrade</name>
    <dbReference type="NCBI Taxonomy" id="947166"/>
    <lineage>
        <taxon>Eukaryota</taxon>
        <taxon>Metazoa</taxon>
        <taxon>Ecdysozoa</taxon>
        <taxon>Tardigrada</taxon>
        <taxon>Eutardigrada</taxon>
        <taxon>Parachela</taxon>
        <taxon>Hypsibioidea</taxon>
        <taxon>Ramazzottiidae</taxon>
        <taxon>Ramazzottius</taxon>
    </lineage>
</organism>
<dbReference type="GO" id="GO:0005576">
    <property type="term" value="C:extracellular region"/>
    <property type="evidence" value="ECO:0007669"/>
    <property type="project" value="UniProtKB-SubCell"/>
</dbReference>
<evidence type="ECO:0000256" key="12">
    <source>
        <dbReference type="SAM" id="SignalP"/>
    </source>
</evidence>
<evidence type="ECO:0000256" key="10">
    <source>
        <dbReference type="PROSITE-ProRule" id="PRU00460"/>
    </source>
</evidence>
<dbReference type="GO" id="GO:0045597">
    <property type="term" value="P:positive regulation of cell differentiation"/>
    <property type="evidence" value="ECO:0007669"/>
    <property type="project" value="UniProtKB-ARBA"/>
</dbReference>
<dbReference type="PROSITE" id="PS50026">
    <property type="entry name" value="EGF_3"/>
    <property type="match status" value="4"/>
</dbReference>
<dbReference type="InterPro" id="IPR002350">
    <property type="entry name" value="Kazal_dom"/>
</dbReference>
<dbReference type="InterPro" id="IPR001881">
    <property type="entry name" value="EGF-like_Ca-bd_dom"/>
</dbReference>
<feature type="disulfide bond" evidence="10">
    <location>
        <begin position="615"/>
        <end position="632"/>
    </location>
</feature>
<feature type="disulfide bond" evidence="9">
    <location>
        <begin position="1025"/>
        <end position="1042"/>
    </location>
</feature>
<dbReference type="InterPro" id="IPR003645">
    <property type="entry name" value="Fol_N"/>
</dbReference>
<dbReference type="CDD" id="cd00055">
    <property type="entry name" value="EGF_Lam"/>
    <property type="match status" value="2"/>
</dbReference>
<evidence type="ECO:0000259" key="13">
    <source>
        <dbReference type="PROSITE" id="PS50025"/>
    </source>
</evidence>
<name>A0A1D1VAW6_RAMVA</name>
<dbReference type="CDD" id="cd00054">
    <property type="entry name" value="EGF_CA"/>
    <property type="match status" value="2"/>
</dbReference>
<keyword evidence="3 9" id="KW-0245">EGF-like domain</keyword>
<dbReference type="PANTHER" id="PTHR15036">
    <property type="entry name" value="PIKACHURIN-LIKE PROTEIN"/>
    <property type="match status" value="1"/>
</dbReference>
<dbReference type="FunFam" id="3.30.60.30:FF:000040">
    <property type="entry name" value="Agrin, putative"/>
    <property type="match status" value="1"/>
</dbReference>
<keyword evidence="19" id="KW-1185">Reference proteome</keyword>
<feature type="disulfide bond" evidence="9">
    <location>
        <begin position="203"/>
        <end position="220"/>
    </location>
</feature>
<feature type="disulfide bond" evidence="10">
    <location>
        <begin position="634"/>
        <end position="643"/>
    </location>
</feature>
<evidence type="ECO:0000313" key="18">
    <source>
        <dbReference type="EMBL" id="GAU97955.1"/>
    </source>
</evidence>